<dbReference type="RefSeq" id="WP_024447346.1">
    <property type="nucleotide sequence ID" value="NZ_LQPC01000047.1"/>
</dbReference>
<dbReference type="GO" id="GO:0005886">
    <property type="term" value="C:plasma membrane"/>
    <property type="evidence" value="ECO:0007669"/>
    <property type="project" value="TreeGrafter"/>
</dbReference>
<accession>A0A1X1WCY4</accession>
<dbReference type="InterPro" id="IPR004378">
    <property type="entry name" value="F420H2_quin_Rdtase"/>
</dbReference>
<dbReference type="PANTHER" id="PTHR39428:SF1">
    <property type="entry name" value="F420H(2)-DEPENDENT QUINONE REDUCTASE RV1261C"/>
    <property type="match status" value="1"/>
</dbReference>
<evidence type="ECO:0000313" key="4">
    <source>
        <dbReference type="Proteomes" id="UP000193622"/>
    </source>
</evidence>
<dbReference type="AlphaFoldDB" id="A0A1X1WCY4"/>
<protein>
    <submittedName>
        <fullName evidence="3">Deazaflavin-dependent nitroreductase</fullName>
    </submittedName>
</protein>
<evidence type="ECO:0000256" key="2">
    <source>
        <dbReference type="ARBA" id="ARBA00049106"/>
    </source>
</evidence>
<dbReference type="InterPro" id="IPR012349">
    <property type="entry name" value="Split_barrel_FMN-bd"/>
</dbReference>
<dbReference type="Gene3D" id="2.30.110.10">
    <property type="entry name" value="Electron Transport, Fmn-binding Protein, Chain A"/>
    <property type="match status" value="1"/>
</dbReference>
<organism evidence="3 4">
    <name type="scientific">Mycolicibacterium iranicum</name>
    <name type="common">Mycobacterium iranicum</name>
    <dbReference type="NCBI Taxonomy" id="912594"/>
    <lineage>
        <taxon>Bacteria</taxon>
        <taxon>Bacillati</taxon>
        <taxon>Actinomycetota</taxon>
        <taxon>Actinomycetes</taxon>
        <taxon>Mycobacteriales</taxon>
        <taxon>Mycobacteriaceae</taxon>
        <taxon>Mycolicibacterium</taxon>
    </lineage>
</organism>
<dbReference type="PANTHER" id="PTHR39428">
    <property type="entry name" value="F420H(2)-DEPENDENT QUINONE REDUCTASE RV1261C"/>
    <property type="match status" value="1"/>
</dbReference>
<dbReference type="Pfam" id="PF04075">
    <property type="entry name" value="F420H2_quin_red"/>
    <property type="match status" value="1"/>
</dbReference>
<dbReference type="EMBL" id="LQPC01000047">
    <property type="protein sequence ID" value="ORV84463.1"/>
    <property type="molecule type" value="Genomic_DNA"/>
</dbReference>
<sequence length="149" mass="16314">MTEIDKDKLVADTAALDDFNRSIVEEFRANGGKVGGPFEGGTLLLLHTTGAKSGKSRLSPLAYLMIDGKMIIVGSYAGAPKHPAWVHNLRANPKAYIEIGTEAYDVAVRELPENERNATYPKLIELAPVFAEYQAKTTRPIPLFELTRA</sequence>
<comment type="similarity">
    <text evidence="1">Belongs to the F420H(2)-dependent quinone reductase family.</text>
</comment>
<evidence type="ECO:0000256" key="1">
    <source>
        <dbReference type="ARBA" id="ARBA00008710"/>
    </source>
</evidence>
<gene>
    <name evidence="3" type="ORF">AWC12_23795</name>
</gene>
<comment type="caution">
    <text evidence="3">The sequence shown here is derived from an EMBL/GenBank/DDBJ whole genome shotgun (WGS) entry which is preliminary data.</text>
</comment>
<dbReference type="GO" id="GO:0016491">
    <property type="term" value="F:oxidoreductase activity"/>
    <property type="evidence" value="ECO:0007669"/>
    <property type="project" value="InterPro"/>
</dbReference>
<name>A0A1X1WCY4_MYCIR</name>
<dbReference type="NCBIfam" id="TIGR00026">
    <property type="entry name" value="hi_GC_TIGR00026"/>
    <property type="match status" value="1"/>
</dbReference>
<comment type="catalytic activity">
    <reaction evidence="2">
        <text>oxidized coenzyme F420-(gamma-L-Glu)(n) + a quinol + H(+) = reduced coenzyme F420-(gamma-L-Glu)(n) + a quinone</text>
        <dbReference type="Rhea" id="RHEA:39663"/>
        <dbReference type="Rhea" id="RHEA-COMP:12939"/>
        <dbReference type="Rhea" id="RHEA-COMP:14378"/>
        <dbReference type="ChEBI" id="CHEBI:15378"/>
        <dbReference type="ChEBI" id="CHEBI:24646"/>
        <dbReference type="ChEBI" id="CHEBI:132124"/>
        <dbReference type="ChEBI" id="CHEBI:133980"/>
        <dbReference type="ChEBI" id="CHEBI:139511"/>
    </reaction>
</comment>
<proteinExistence type="inferred from homology"/>
<reference evidence="3 4" key="1">
    <citation type="submission" date="2016-01" db="EMBL/GenBank/DDBJ databases">
        <title>The new phylogeny of the genus Mycobacterium.</title>
        <authorList>
            <person name="Tarcisio F."/>
            <person name="Conor M."/>
            <person name="Antonella G."/>
            <person name="Elisabetta G."/>
            <person name="Giulia F.S."/>
            <person name="Sara T."/>
            <person name="Anna F."/>
            <person name="Clotilde B."/>
            <person name="Roberto B."/>
            <person name="Veronica D.S."/>
            <person name="Fabio R."/>
            <person name="Monica P."/>
            <person name="Olivier J."/>
            <person name="Enrico T."/>
            <person name="Nicola S."/>
        </authorList>
    </citation>
    <scope>NUCLEOTIDE SEQUENCE [LARGE SCALE GENOMIC DNA]</scope>
    <source>
        <strain evidence="3 4">DSM 45541</strain>
    </source>
</reference>
<dbReference type="GO" id="GO:0070967">
    <property type="term" value="F:coenzyme F420 binding"/>
    <property type="evidence" value="ECO:0007669"/>
    <property type="project" value="TreeGrafter"/>
</dbReference>
<evidence type="ECO:0000313" key="3">
    <source>
        <dbReference type="EMBL" id="ORV84463.1"/>
    </source>
</evidence>
<dbReference type="Proteomes" id="UP000193622">
    <property type="component" value="Unassembled WGS sequence"/>
</dbReference>